<dbReference type="SUPFAM" id="SSF53098">
    <property type="entry name" value="Ribonuclease H-like"/>
    <property type="match status" value="1"/>
</dbReference>
<protein>
    <submittedName>
        <fullName evidence="1">Uncharacterized protein</fullName>
    </submittedName>
</protein>
<accession>A0ABD0RVK6</accession>
<gene>
    <name evidence="1" type="ORF">M9458_000607</name>
</gene>
<name>A0ABD0RVK6_CIRMR</name>
<dbReference type="EMBL" id="JAMKFB020000001">
    <property type="protein sequence ID" value="KAL0202589.1"/>
    <property type="molecule type" value="Genomic_DNA"/>
</dbReference>
<dbReference type="Proteomes" id="UP001529510">
    <property type="component" value="Unassembled WGS sequence"/>
</dbReference>
<reference evidence="1 2" key="1">
    <citation type="submission" date="2024-05" db="EMBL/GenBank/DDBJ databases">
        <title>Genome sequencing and assembly of Indian major carp, Cirrhinus mrigala (Hamilton, 1822).</title>
        <authorList>
            <person name="Mohindra V."/>
            <person name="Chowdhury L.M."/>
            <person name="Lal K."/>
            <person name="Jena J.K."/>
        </authorList>
    </citation>
    <scope>NUCLEOTIDE SEQUENCE [LARGE SCALE GENOMIC DNA]</scope>
    <source>
        <strain evidence="1">CM1030</strain>
        <tissue evidence="1">Blood</tissue>
    </source>
</reference>
<sequence>MDVTTRWNSSLDMLVRYLEQQAAIAAALTSPEIRQNARNIDTLDTCDIVNAEDLVKLLNPLKTATTVLCKEKRPTVSLIVPLKNMIEQNMAPDDSDSSTVADTKTAILSNISGRYSRDVYNYLLESTALDPRFQTLPHLDRNQHEAVFQRIQKRVEQLQQNQ</sequence>
<dbReference type="AlphaFoldDB" id="A0ABD0RVK6"/>
<keyword evidence="2" id="KW-1185">Reference proteome</keyword>
<proteinExistence type="predicted"/>
<feature type="non-terminal residue" evidence="1">
    <location>
        <position position="162"/>
    </location>
</feature>
<organism evidence="1 2">
    <name type="scientific">Cirrhinus mrigala</name>
    <name type="common">Mrigala</name>
    <dbReference type="NCBI Taxonomy" id="683832"/>
    <lineage>
        <taxon>Eukaryota</taxon>
        <taxon>Metazoa</taxon>
        <taxon>Chordata</taxon>
        <taxon>Craniata</taxon>
        <taxon>Vertebrata</taxon>
        <taxon>Euteleostomi</taxon>
        <taxon>Actinopterygii</taxon>
        <taxon>Neopterygii</taxon>
        <taxon>Teleostei</taxon>
        <taxon>Ostariophysi</taxon>
        <taxon>Cypriniformes</taxon>
        <taxon>Cyprinidae</taxon>
        <taxon>Labeoninae</taxon>
        <taxon>Labeonini</taxon>
        <taxon>Cirrhinus</taxon>
    </lineage>
</organism>
<dbReference type="InterPro" id="IPR012337">
    <property type="entry name" value="RNaseH-like_sf"/>
</dbReference>
<evidence type="ECO:0000313" key="1">
    <source>
        <dbReference type="EMBL" id="KAL0202589.1"/>
    </source>
</evidence>
<comment type="caution">
    <text evidence="1">The sequence shown here is derived from an EMBL/GenBank/DDBJ whole genome shotgun (WGS) entry which is preliminary data.</text>
</comment>
<evidence type="ECO:0000313" key="2">
    <source>
        <dbReference type="Proteomes" id="UP001529510"/>
    </source>
</evidence>